<keyword evidence="4" id="KW-1185">Reference proteome</keyword>
<evidence type="ECO:0000313" key="1">
    <source>
        <dbReference type="EMBL" id="NLR23212.1"/>
    </source>
</evidence>
<evidence type="ECO:0000313" key="3">
    <source>
        <dbReference type="Proteomes" id="UP000646877"/>
    </source>
</evidence>
<dbReference type="Proteomes" id="UP001304419">
    <property type="component" value="Chromosome 1"/>
</dbReference>
<evidence type="ECO:0000313" key="4">
    <source>
        <dbReference type="Proteomes" id="UP001304419"/>
    </source>
</evidence>
<organism evidence="1 3">
    <name type="scientific">Pseudoalteromonas maricaloris</name>
    <dbReference type="NCBI Taxonomy" id="184924"/>
    <lineage>
        <taxon>Bacteria</taxon>
        <taxon>Pseudomonadati</taxon>
        <taxon>Pseudomonadota</taxon>
        <taxon>Gammaproteobacteria</taxon>
        <taxon>Alteromonadales</taxon>
        <taxon>Pseudoalteromonadaceae</taxon>
        <taxon>Pseudoalteromonas</taxon>
    </lineage>
</organism>
<protein>
    <submittedName>
        <fullName evidence="1">Uncharacterized protein</fullName>
    </submittedName>
</protein>
<dbReference type="Proteomes" id="UP000646877">
    <property type="component" value="Unassembled WGS sequence"/>
</dbReference>
<name>A0A8I2KS11_9GAMM</name>
<accession>A0A8I2KS11</accession>
<proteinExistence type="predicted"/>
<reference evidence="2 4" key="2">
    <citation type="submission" date="2023-10" db="EMBL/GenBank/DDBJ databases">
        <title>To unveil natural product biosynthetic capacity in Pseudoalteromonas.</title>
        <authorList>
            <person name="Wang J."/>
        </authorList>
    </citation>
    <scope>NUCLEOTIDE SEQUENCE [LARGE SCALE GENOMIC DNA]</scope>
    <source>
        <strain evidence="2 4">DSM 15914</strain>
    </source>
</reference>
<evidence type="ECO:0000313" key="2">
    <source>
        <dbReference type="EMBL" id="WOX29111.1"/>
    </source>
</evidence>
<reference evidence="1" key="1">
    <citation type="submission" date="2019-10" db="EMBL/GenBank/DDBJ databases">
        <authorList>
            <person name="Paulsen S."/>
        </authorList>
    </citation>
    <scope>NUCLEOTIDE SEQUENCE</scope>
    <source>
        <strain evidence="1">LMG 19692</strain>
    </source>
</reference>
<gene>
    <name evidence="1" type="ORF">F9Y85_18220</name>
    <name evidence="2" type="ORF">R5H13_02235</name>
</gene>
<dbReference type="EMBL" id="CP137578">
    <property type="protein sequence ID" value="WOX29111.1"/>
    <property type="molecule type" value="Genomic_DNA"/>
</dbReference>
<dbReference type="RefSeq" id="WP_193522319.1">
    <property type="nucleotide sequence ID" value="NZ_CBCSDF010000007.1"/>
</dbReference>
<sequence>MSKGRVFNWDRRVRRLDVNNPDSFDKDTCYFSDFIQNKHVVLLGSPGSGKSHLFEHVARFKESSVTRVASFLNKPASRLGDNIFLDGLDESRAGADGAILGQIVQKLYELEPEHFLLSCRESDWYGNVDLDILNDYFEKDVVVLRLEPLDHFEQASILNGLNIDIGIQEFFEKSETHGLTGLLENPQTLIMLAESVAVEGWPKTKKELFESTVTLLLREPNKMASTKQLGRFVPQELVDTAGAIFSCRLLSDVEGFAINESHNNLAPSIRSLTEFDTIDVDKTTAILSRRLCANSDIEGVFDYCHRTIAEFVAAKWISKQLDKGLPIGRVLSIVGLNGFPTSELRGLFAWLVVFQPNIAEQLIIKDPYGVLTYGDPASLSESNKLILLDALAEHSERNPWFRNTYWDEPNIGGLISARLVPKLESILLNKQSAFQLRALIFDALEQSEPIPALLDTYKQVVDSSDFRIRDKESAIVLLSKLAEPPYQFVQTIYKRLLTQSDELSLRVRVKLISSFFGSVFTWKDIARLLDSLSDYGGEVAIGEFWCLVDLASDQEAVLLLNSFPSNDDENIYSPEHRESHSELQYLHNSWFNQVLKSEACFSGKELLNWLVRARALRRGFTSRWAKENNSLLKKQKHKLKEAFRFLLLDDTTENPLHSRVNRFRMDFPEFLSDEEQLSEAMVALSNCPTELTEDIYRIAFKLCFLQPGKNVDKFTYLIDLPKNSNCQYLQPIADQELSCEVEDWRYEDIAQSLRFEAKHNKTRECNLNKFEIEKDLIRNGEHLGHLGWLAHLYFGRYSNIPECRLDAPSSILSAYFEGRDFTYVLEGFKALSDKTNLFDLDYIIQLTKEGKSARMLDAILAGLYELWRETKSISAWSLDKRKMALILDSFCSKPQFKKKEHISRGWLQAILSDNPQLAVKTYYEYMSAEIKSGFQYLRAQQIFLQSKELRLFRKDVIIKLLKMDSSKAYAQNFWYGALRDGVEPDELNSILVDILENAKELPDEMQDFYEAQAFLLLPDYKLKFSSHNKNKISKLWFVKEEVEKLGSVFEQISTTRRVSIYSFLGTEFAKNFVNEPRPKGGWSGNRHPHEASSFVRDIVFKLASIPLPEAGNALRTMLEASEFSTYQQTLQTAIHDHEQLYREANFKKPTWTEAANTLFNQKPSNIDDLASLVADHLGDLAQVIKSDNANIHKQFWNVDRYGRLADPKPENEGRDALLTLLRTRLPNYISSEPEDLQFGGKRADIACSYIEQELKLPVEIKRHYHADLWSAPEEQLYKQYMRHGERSGRGIFLVFWYGLDDKRKIPRVPDIVSIKPKSAEELASALEETLSEQLKLVIEIVVVDVSGDI</sequence>
<dbReference type="EMBL" id="WEIA01000013">
    <property type="protein sequence ID" value="NLR23212.1"/>
    <property type="molecule type" value="Genomic_DNA"/>
</dbReference>